<dbReference type="InterPro" id="IPR012902">
    <property type="entry name" value="N_methyl_site"/>
</dbReference>
<organism evidence="2 3">
    <name type="scientific">Hydrogenophilus thermoluteolus</name>
    <name type="common">Pseudomonas hydrogenothermophila</name>
    <dbReference type="NCBI Taxonomy" id="297"/>
    <lineage>
        <taxon>Bacteria</taxon>
        <taxon>Pseudomonadati</taxon>
        <taxon>Pseudomonadota</taxon>
        <taxon>Hydrogenophilia</taxon>
        <taxon>Hydrogenophilales</taxon>
        <taxon>Hydrogenophilaceae</taxon>
        <taxon>Hydrogenophilus</taxon>
    </lineage>
</organism>
<evidence type="ECO:0000313" key="3">
    <source>
        <dbReference type="Proteomes" id="UP000262004"/>
    </source>
</evidence>
<dbReference type="RefSeq" id="WP_119335483.1">
    <property type="nucleotide sequence ID" value="NZ_AP018558.1"/>
</dbReference>
<keyword evidence="1" id="KW-0812">Transmembrane</keyword>
<dbReference type="GO" id="GO:0043683">
    <property type="term" value="P:type IV pilus assembly"/>
    <property type="evidence" value="ECO:0007669"/>
    <property type="project" value="InterPro"/>
</dbReference>
<protein>
    <submittedName>
        <fullName evidence="2">Type IV pilus assembly protein PilW</fullName>
    </submittedName>
</protein>
<dbReference type="SUPFAM" id="SSF54523">
    <property type="entry name" value="Pili subunits"/>
    <property type="match status" value="1"/>
</dbReference>
<proteinExistence type="predicted"/>
<evidence type="ECO:0000313" key="2">
    <source>
        <dbReference type="EMBL" id="BBD77774.1"/>
    </source>
</evidence>
<name>A0A2Z6DZ01_HYDTE</name>
<dbReference type="Pfam" id="PF07963">
    <property type="entry name" value="N_methyl"/>
    <property type="match status" value="1"/>
</dbReference>
<feature type="transmembrane region" description="Helical" evidence="1">
    <location>
        <begin position="12"/>
        <end position="31"/>
    </location>
</feature>
<keyword evidence="1" id="KW-1133">Transmembrane helix</keyword>
<dbReference type="EMBL" id="AP018558">
    <property type="protein sequence ID" value="BBD77774.1"/>
    <property type="molecule type" value="Genomic_DNA"/>
</dbReference>
<dbReference type="NCBIfam" id="TIGR02532">
    <property type="entry name" value="IV_pilin_GFxxxE"/>
    <property type="match status" value="1"/>
</dbReference>
<evidence type="ECO:0000256" key="1">
    <source>
        <dbReference type="SAM" id="Phobius"/>
    </source>
</evidence>
<dbReference type="KEGG" id="htl:HPTL_1512"/>
<dbReference type="AlphaFoldDB" id="A0A2Z6DZ01"/>
<reference evidence="2 3" key="1">
    <citation type="submission" date="2018-04" db="EMBL/GenBank/DDBJ databases">
        <title>Complete genome sequence of Hydrogenophilus thermoluteolus TH-1.</title>
        <authorList>
            <person name="Arai H."/>
        </authorList>
    </citation>
    <scope>NUCLEOTIDE SEQUENCE [LARGE SCALE GENOMIC DNA]</scope>
    <source>
        <strain evidence="2 3">TH-1</strain>
    </source>
</reference>
<dbReference type="OrthoDB" id="5296662at2"/>
<dbReference type="PROSITE" id="PS00409">
    <property type="entry name" value="PROKAR_NTER_METHYL"/>
    <property type="match status" value="1"/>
</dbReference>
<keyword evidence="3" id="KW-1185">Reference proteome</keyword>
<dbReference type="InterPro" id="IPR045584">
    <property type="entry name" value="Pilin-like"/>
</dbReference>
<accession>A0A2Z6DZ01</accession>
<gene>
    <name evidence="2" type="primary">pilW</name>
    <name evidence="2" type="ORF">HPTL_1512</name>
</gene>
<keyword evidence="1" id="KW-0472">Membrane</keyword>
<dbReference type="InterPro" id="IPR032092">
    <property type="entry name" value="PilW"/>
</dbReference>
<dbReference type="Pfam" id="PF16074">
    <property type="entry name" value="PilW"/>
    <property type="match status" value="1"/>
</dbReference>
<sequence length="353" mass="37714">MNARGFSLVELMVALVLGLLLIGGVIGVFLANREAYRQNENLARLQESARYAFEIMARDIREAGGIACGSNLPTANVLNGAAGSWWSNWGDGIHGFEGTDNTFPKAFGAGAADRASGTDAVIVHSGTANDGVYITDHQPTSAQFKVNTTTHGIVDGDILLVCDYKQAAIFQTTNANSSNDTIVHNTGSSVSPGNCSKYLGYPVPPNCGQPPGNPDPPSYPFTSGGFISKLSANAWYIGCNGRANCNEPAGRSLYRLKLQNNNGTAGGIAEEVAEGISDMQIQYLARNPSGGLDSQYRDANAVPDYDGDGLPDWKNVVAARVEFTFQTLEKVGTDLQPVERKWYTVVNLRNRVP</sequence>
<dbReference type="Proteomes" id="UP000262004">
    <property type="component" value="Chromosome"/>
</dbReference>